<dbReference type="PROSITE" id="PS00498">
    <property type="entry name" value="TYROSINASE_2"/>
    <property type="match status" value="1"/>
</dbReference>
<dbReference type="SUPFAM" id="SSF48056">
    <property type="entry name" value="Di-copper centre-containing domain"/>
    <property type="match status" value="1"/>
</dbReference>
<evidence type="ECO:0000256" key="1">
    <source>
        <dbReference type="ARBA" id="ARBA00022723"/>
    </source>
</evidence>
<proteinExistence type="predicted"/>
<reference evidence="6" key="1">
    <citation type="submission" date="2021-03" db="EMBL/GenBank/DDBJ databases">
        <authorList>
            <person name="Bekaert M."/>
        </authorList>
    </citation>
    <scope>NUCLEOTIDE SEQUENCE</scope>
</reference>
<evidence type="ECO:0000259" key="4">
    <source>
        <dbReference type="PROSITE" id="PS00497"/>
    </source>
</evidence>
<dbReference type="InterPro" id="IPR008922">
    <property type="entry name" value="Di-copper_centre_dom_sf"/>
</dbReference>
<feature type="domain" description="Tyrosinase copper-binding" evidence="4">
    <location>
        <begin position="166"/>
        <end position="183"/>
    </location>
</feature>
<feature type="domain" description="Tyrosinase copper-binding" evidence="5">
    <location>
        <begin position="300"/>
        <end position="311"/>
    </location>
</feature>
<evidence type="ECO:0000256" key="2">
    <source>
        <dbReference type="ARBA" id="ARBA00023008"/>
    </source>
</evidence>
<name>A0A8S3VCQ0_MYTED</name>
<dbReference type="Pfam" id="PF00264">
    <property type="entry name" value="Tyrosinase"/>
    <property type="match status" value="1"/>
</dbReference>
<dbReference type="Proteomes" id="UP000683360">
    <property type="component" value="Unassembled WGS sequence"/>
</dbReference>
<dbReference type="Gene3D" id="1.10.1280.10">
    <property type="entry name" value="Di-copper center containing domain from catechol oxidase"/>
    <property type="match status" value="1"/>
</dbReference>
<dbReference type="EMBL" id="CAJPWZ010003282">
    <property type="protein sequence ID" value="CAG2255697.1"/>
    <property type="molecule type" value="Genomic_DNA"/>
</dbReference>
<feature type="chain" id="PRO_5035916199" description="Tyrosinase copper-binding domain-containing protein" evidence="3">
    <location>
        <begin position="19"/>
        <end position="653"/>
    </location>
</feature>
<dbReference type="InterPro" id="IPR002227">
    <property type="entry name" value="Tyrosinase_Cu-bd"/>
</dbReference>
<keyword evidence="2" id="KW-0186">Copper</keyword>
<evidence type="ECO:0000313" key="6">
    <source>
        <dbReference type="EMBL" id="CAG2255697.1"/>
    </source>
</evidence>
<sequence length="653" mass="74870">MCKLYVYVVTLFLTYVSCRTTNNLYKQGPSFAFPKTFAECTDMIVNPSTPKYVVQAVQSRCLDGFISVDHTHRWARNMTRDEQNYIKSVFRKVINDAAQLNKLRHKRDVGLFPRRLRREVRAAPYQHWQNYARNVRRLKYETITHNGRSKYDVLADIHSIAVINAHDGPNFLPWHRLYLILMESALGTPIPYWDSTIDYEMEDPVESILWTARYFGNGYGMVRTGPFANFDTPLGKLFRNIGSDGALYNKPGVNMLLSKFRLQQISEPMADMQASVEGQHNSVHIWVDGVMNNLESSPHDPVFFCHHAFVDFIWELFRKQQITRGIDPATDTFEQPANVTFQDINEVSVGLRGYYNNDGYSDKIANMVKYDPQPHCPTCAGSQDLYCDEKRVCVSRRRDPREFAGQPEEAMDMAMNNGMMNNEMMNNGMMNNEMMNNGMMNNEMMNNGMMNNGMRNNNQNTRPFPFYNRDMRVRMDSVTLNYNNMMMTGSMDERSKMMTMMGNMNRQMNRPQMMTNGNGQSESAGRMNMPSMMNVDTSLRIDLPQMMRNGDRLYDVSGRMNGPSIMHVDTNVMSNSFIPMNLNNQHGINSNIRVNQLVNPFISPNHIHRMPVGPGAVIDLGPGLTVVGAGAKINFLQPNGFRGRFPGMKVPTY</sequence>
<dbReference type="GO" id="GO:0016491">
    <property type="term" value="F:oxidoreductase activity"/>
    <property type="evidence" value="ECO:0007669"/>
    <property type="project" value="InterPro"/>
</dbReference>
<dbReference type="PROSITE" id="PS00497">
    <property type="entry name" value="TYROSINASE_1"/>
    <property type="match status" value="1"/>
</dbReference>
<keyword evidence="1" id="KW-0479">Metal-binding</keyword>
<dbReference type="PANTHER" id="PTHR11474:SF126">
    <property type="entry name" value="TYROSINASE-LIKE PROTEIN TYR-1-RELATED"/>
    <property type="match status" value="1"/>
</dbReference>
<protein>
    <recommendedName>
        <fullName evidence="4 5">Tyrosinase copper-binding domain-containing protein</fullName>
    </recommendedName>
</protein>
<evidence type="ECO:0000256" key="3">
    <source>
        <dbReference type="SAM" id="SignalP"/>
    </source>
</evidence>
<dbReference type="PANTHER" id="PTHR11474">
    <property type="entry name" value="TYROSINASE FAMILY MEMBER"/>
    <property type="match status" value="1"/>
</dbReference>
<feature type="signal peptide" evidence="3">
    <location>
        <begin position="1"/>
        <end position="18"/>
    </location>
</feature>
<organism evidence="6 7">
    <name type="scientific">Mytilus edulis</name>
    <name type="common">Blue mussel</name>
    <dbReference type="NCBI Taxonomy" id="6550"/>
    <lineage>
        <taxon>Eukaryota</taxon>
        <taxon>Metazoa</taxon>
        <taxon>Spiralia</taxon>
        <taxon>Lophotrochozoa</taxon>
        <taxon>Mollusca</taxon>
        <taxon>Bivalvia</taxon>
        <taxon>Autobranchia</taxon>
        <taxon>Pteriomorphia</taxon>
        <taxon>Mytilida</taxon>
        <taxon>Mytiloidea</taxon>
        <taxon>Mytilidae</taxon>
        <taxon>Mytilinae</taxon>
        <taxon>Mytilus</taxon>
    </lineage>
</organism>
<keyword evidence="3" id="KW-0732">Signal</keyword>
<dbReference type="OrthoDB" id="6079540at2759"/>
<dbReference type="InterPro" id="IPR050316">
    <property type="entry name" value="Tyrosinase/Hemocyanin"/>
</dbReference>
<accession>A0A8S3VCQ0</accession>
<dbReference type="GO" id="GO:0046872">
    <property type="term" value="F:metal ion binding"/>
    <property type="evidence" value="ECO:0007669"/>
    <property type="project" value="UniProtKB-KW"/>
</dbReference>
<gene>
    <name evidence="6" type="ORF">MEDL_67093</name>
</gene>
<evidence type="ECO:0000313" key="7">
    <source>
        <dbReference type="Proteomes" id="UP000683360"/>
    </source>
</evidence>
<evidence type="ECO:0000259" key="5">
    <source>
        <dbReference type="PROSITE" id="PS00498"/>
    </source>
</evidence>
<comment type="caution">
    <text evidence="6">The sequence shown here is derived from an EMBL/GenBank/DDBJ whole genome shotgun (WGS) entry which is preliminary data.</text>
</comment>
<dbReference type="PRINTS" id="PR00092">
    <property type="entry name" value="TYROSINASE"/>
</dbReference>
<keyword evidence="7" id="KW-1185">Reference proteome</keyword>
<dbReference type="AlphaFoldDB" id="A0A8S3VCQ0"/>